<dbReference type="FunFam" id="2.60.120.560:FF:000002">
    <property type="entry name" value="Beta-fructofuranosidase, insoluble isoenzyme CWINV1"/>
    <property type="match status" value="1"/>
</dbReference>
<evidence type="ECO:0000313" key="10">
    <source>
        <dbReference type="Proteomes" id="UP001180020"/>
    </source>
</evidence>
<protein>
    <submittedName>
        <fullName evidence="9">Beta-fructofuranosidase, insoluble isoenzyme 1</fullName>
    </submittedName>
</protein>
<keyword evidence="6" id="KW-0732">Signal</keyword>
<dbReference type="Gene3D" id="2.115.10.20">
    <property type="entry name" value="Glycosyl hydrolase domain, family 43"/>
    <property type="match status" value="1"/>
</dbReference>
<evidence type="ECO:0000259" key="8">
    <source>
        <dbReference type="Pfam" id="PF08244"/>
    </source>
</evidence>
<gene>
    <name evidence="9" type="primary">INV1</name>
    <name evidence="9" type="ORF">QJS10_CPB13g01539</name>
</gene>
<dbReference type="InterPro" id="IPR023296">
    <property type="entry name" value="Glyco_hydro_beta-prop_sf"/>
</dbReference>
<dbReference type="GO" id="GO:0005975">
    <property type="term" value="P:carbohydrate metabolic process"/>
    <property type="evidence" value="ECO:0007669"/>
    <property type="project" value="InterPro"/>
</dbReference>
<keyword evidence="2 5" id="KW-0378">Hydrolase</keyword>
<dbReference type="PANTHER" id="PTHR31953">
    <property type="entry name" value="BETA-FRUCTOFURANOSIDASE, INSOLUBLE ISOENZYME CWINV1-RELATED"/>
    <property type="match status" value="1"/>
</dbReference>
<dbReference type="Gene3D" id="2.60.120.560">
    <property type="entry name" value="Exo-inulinase, domain 1"/>
    <property type="match status" value="1"/>
</dbReference>
<keyword evidence="3" id="KW-0325">Glycoprotein</keyword>
<dbReference type="InterPro" id="IPR018053">
    <property type="entry name" value="Glyco_hydro_32_AS"/>
</dbReference>
<evidence type="ECO:0000259" key="7">
    <source>
        <dbReference type="Pfam" id="PF00251"/>
    </source>
</evidence>
<dbReference type="InterPro" id="IPR050551">
    <property type="entry name" value="Fructan_Metab_Enzymes"/>
</dbReference>
<sequence length="571" mass="64681">MANKNLQWVVLLFLFFMCGLKVEASHKVHVHLQSLQAPPLISNLYRTAYHFQPPRHWINDPNGPMYYKGIYHLFYQYNPYGSVWGNIVWAHSVSTDLINWTPVEPGIYPSKPFDVNGCWSGSATILPDGTPAILYTGIDAQNHQIQNIAYPKNLSDPYLVEWVKPDYNPVINTNGVNASAFRDPTTAWYNPKDRQWRVVVGSRRGDRGMAYLYKSKDFKRWVKTPHPLHSSATTGMWECPDFFPVSLQGQNGLDTSVNGPGLKHVLKVSLDVTRYEYYTVGKYLTELDKYVPDNTSADDHTGLRYDYGNFYASKTFYDPAKHRRILWGWSNESDSVADDVAKGWAGIQTIPRSLWLDTSGRQLVQWPVKELETLRGKQVGLKNTVLKSGDMVEVKGILTSQADVEVTFDLPSLEDAEPFDPLWTDPQILCSKKGANMKSGIGPFGLFVLSSEKMEERTAVFFQVFRAVDKHVVLMCHDPSRSTLRNEVYIPYYGGFVDVDIKKEGKISLRTLIDHSVVESFGGGGKTCMTSRIYPSMAVGEKAHLFVFNNGLEDVKVTELNAWEMGRPKMN</sequence>
<comment type="caution">
    <text evidence="9">The sequence shown here is derived from an EMBL/GenBank/DDBJ whole genome shotgun (WGS) entry which is preliminary data.</text>
</comment>
<evidence type="ECO:0000256" key="3">
    <source>
        <dbReference type="ARBA" id="ARBA00023180"/>
    </source>
</evidence>
<reference evidence="9" key="2">
    <citation type="submission" date="2023-06" db="EMBL/GenBank/DDBJ databases">
        <authorList>
            <person name="Ma L."/>
            <person name="Liu K.-W."/>
            <person name="Li Z."/>
            <person name="Hsiao Y.-Y."/>
            <person name="Qi Y."/>
            <person name="Fu T."/>
            <person name="Tang G."/>
            <person name="Zhang D."/>
            <person name="Sun W.-H."/>
            <person name="Liu D.-K."/>
            <person name="Li Y."/>
            <person name="Chen G.-Z."/>
            <person name="Liu X.-D."/>
            <person name="Liao X.-Y."/>
            <person name="Jiang Y.-T."/>
            <person name="Yu X."/>
            <person name="Hao Y."/>
            <person name="Huang J."/>
            <person name="Zhao X.-W."/>
            <person name="Ke S."/>
            <person name="Chen Y.-Y."/>
            <person name="Wu W.-L."/>
            <person name="Hsu J.-L."/>
            <person name="Lin Y.-F."/>
            <person name="Huang M.-D."/>
            <person name="Li C.-Y."/>
            <person name="Huang L."/>
            <person name="Wang Z.-W."/>
            <person name="Zhao X."/>
            <person name="Zhong W.-Y."/>
            <person name="Peng D.-H."/>
            <person name="Ahmad S."/>
            <person name="Lan S."/>
            <person name="Zhang J.-S."/>
            <person name="Tsai W.-C."/>
            <person name="Van De Peer Y."/>
            <person name="Liu Z.-J."/>
        </authorList>
    </citation>
    <scope>NUCLEOTIDE SEQUENCE</scope>
    <source>
        <strain evidence="9">CP</strain>
        <tissue evidence="9">Leaves</tissue>
    </source>
</reference>
<dbReference type="SUPFAM" id="SSF75005">
    <property type="entry name" value="Arabinanase/levansucrase/invertase"/>
    <property type="match status" value="1"/>
</dbReference>
<evidence type="ECO:0000256" key="4">
    <source>
        <dbReference type="ARBA" id="ARBA00023295"/>
    </source>
</evidence>
<evidence type="ECO:0000256" key="2">
    <source>
        <dbReference type="ARBA" id="ARBA00022801"/>
    </source>
</evidence>
<accession>A0AAV9DG84</accession>
<dbReference type="InterPro" id="IPR013148">
    <property type="entry name" value="Glyco_hydro_32_N"/>
</dbReference>
<name>A0AAV9DG84_ACOCL</name>
<keyword evidence="4 5" id="KW-0326">Glycosidase</keyword>
<reference evidence="9" key="1">
    <citation type="journal article" date="2023" name="Nat. Commun.">
        <title>Diploid and tetraploid genomes of Acorus and the evolution of monocots.</title>
        <authorList>
            <person name="Ma L."/>
            <person name="Liu K.W."/>
            <person name="Li Z."/>
            <person name="Hsiao Y.Y."/>
            <person name="Qi Y."/>
            <person name="Fu T."/>
            <person name="Tang G.D."/>
            <person name="Zhang D."/>
            <person name="Sun W.H."/>
            <person name="Liu D.K."/>
            <person name="Li Y."/>
            <person name="Chen G.Z."/>
            <person name="Liu X.D."/>
            <person name="Liao X.Y."/>
            <person name="Jiang Y.T."/>
            <person name="Yu X."/>
            <person name="Hao Y."/>
            <person name="Huang J."/>
            <person name="Zhao X.W."/>
            <person name="Ke S."/>
            <person name="Chen Y.Y."/>
            <person name="Wu W.L."/>
            <person name="Hsu J.L."/>
            <person name="Lin Y.F."/>
            <person name="Huang M.D."/>
            <person name="Li C.Y."/>
            <person name="Huang L."/>
            <person name="Wang Z.W."/>
            <person name="Zhao X."/>
            <person name="Zhong W.Y."/>
            <person name="Peng D.H."/>
            <person name="Ahmad S."/>
            <person name="Lan S."/>
            <person name="Zhang J.S."/>
            <person name="Tsai W.C."/>
            <person name="Van de Peer Y."/>
            <person name="Liu Z.J."/>
        </authorList>
    </citation>
    <scope>NUCLEOTIDE SEQUENCE</scope>
    <source>
        <strain evidence="9">CP</strain>
    </source>
</reference>
<dbReference type="GO" id="GO:0004553">
    <property type="term" value="F:hydrolase activity, hydrolyzing O-glycosyl compounds"/>
    <property type="evidence" value="ECO:0007669"/>
    <property type="project" value="InterPro"/>
</dbReference>
<dbReference type="Pfam" id="PF08244">
    <property type="entry name" value="Glyco_hydro_32C"/>
    <property type="match status" value="1"/>
</dbReference>
<dbReference type="SUPFAM" id="SSF49899">
    <property type="entry name" value="Concanavalin A-like lectins/glucanases"/>
    <property type="match status" value="1"/>
</dbReference>
<dbReference type="CDD" id="cd18624">
    <property type="entry name" value="GH32_Fruct1-like"/>
    <property type="match status" value="1"/>
</dbReference>
<dbReference type="InterPro" id="IPR013189">
    <property type="entry name" value="Glyco_hydro_32_C"/>
</dbReference>
<dbReference type="InterPro" id="IPR001362">
    <property type="entry name" value="Glyco_hydro_32"/>
</dbReference>
<dbReference type="FunFam" id="2.115.10.20:FF:000001">
    <property type="entry name" value="Beta-fructofuranosidase, insoluble isoenzyme CWINV1"/>
    <property type="match status" value="1"/>
</dbReference>
<organism evidence="9 10">
    <name type="scientific">Acorus calamus</name>
    <name type="common">Sweet flag</name>
    <dbReference type="NCBI Taxonomy" id="4465"/>
    <lineage>
        <taxon>Eukaryota</taxon>
        <taxon>Viridiplantae</taxon>
        <taxon>Streptophyta</taxon>
        <taxon>Embryophyta</taxon>
        <taxon>Tracheophyta</taxon>
        <taxon>Spermatophyta</taxon>
        <taxon>Magnoliopsida</taxon>
        <taxon>Liliopsida</taxon>
        <taxon>Acoraceae</taxon>
        <taxon>Acorus</taxon>
    </lineage>
</organism>
<dbReference type="AlphaFoldDB" id="A0AAV9DG84"/>
<evidence type="ECO:0000256" key="1">
    <source>
        <dbReference type="ARBA" id="ARBA00009902"/>
    </source>
</evidence>
<feature type="signal peptide" evidence="6">
    <location>
        <begin position="1"/>
        <end position="24"/>
    </location>
</feature>
<proteinExistence type="inferred from homology"/>
<feature type="domain" description="Glycosyl hydrolase family 32 N-terminal" evidence="7">
    <location>
        <begin position="50"/>
        <end position="367"/>
    </location>
</feature>
<dbReference type="SMART" id="SM00640">
    <property type="entry name" value="Glyco_32"/>
    <property type="match status" value="1"/>
</dbReference>
<evidence type="ECO:0000256" key="5">
    <source>
        <dbReference type="RuleBase" id="RU362110"/>
    </source>
</evidence>
<evidence type="ECO:0000256" key="6">
    <source>
        <dbReference type="SAM" id="SignalP"/>
    </source>
</evidence>
<comment type="similarity">
    <text evidence="1 5">Belongs to the glycosyl hydrolase 32 family.</text>
</comment>
<feature type="chain" id="PRO_5043361879" evidence="6">
    <location>
        <begin position="25"/>
        <end position="571"/>
    </location>
</feature>
<evidence type="ECO:0000313" key="9">
    <source>
        <dbReference type="EMBL" id="KAK1299897.1"/>
    </source>
</evidence>
<feature type="domain" description="Glycosyl hydrolase family 32 C-terminal" evidence="8">
    <location>
        <begin position="370"/>
        <end position="564"/>
    </location>
</feature>
<dbReference type="Pfam" id="PF00251">
    <property type="entry name" value="Glyco_hydro_32N"/>
    <property type="match status" value="1"/>
</dbReference>
<dbReference type="InterPro" id="IPR013320">
    <property type="entry name" value="ConA-like_dom_sf"/>
</dbReference>
<dbReference type="EMBL" id="JAUJYO010000013">
    <property type="protein sequence ID" value="KAK1299897.1"/>
    <property type="molecule type" value="Genomic_DNA"/>
</dbReference>
<dbReference type="PROSITE" id="PS00609">
    <property type="entry name" value="GLYCOSYL_HYDROL_F32"/>
    <property type="match status" value="1"/>
</dbReference>
<keyword evidence="10" id="KW-1185">Reference proteome</keyword>
<dbReference type="Proteomes" id="UP001180020">
    <property type="component" value="Unassembled WGS sequence"/>
</dbReference>